<dbReference type="AlphaFoldDB" id="A0A6G9YI36"/>
<dbReference type="KEGG" id="nah:F5544_25555"/>
<dbReference type="Proteomes" id="UP000503540">
    <property type="component" value="Chromosome"/>
</dbReference>
<evidence type="ECO:0000313" key="1">
    <source>
        <dbReference type="EMBL" id="QIS12965.1"/>
    </source>
</evidence>
<name>A0A6G9YI36_9NOCA</name>
<sequence>MFRAVGVAARPLPGDEDLPIGLHRDRRTLRVRSCPPAATRYRPSGWKAVAVAALIRVSLSPKIFPFASSRSVLIAPMASTATVPPTRSWAMDPVR</sequence>
<dbReference type="RefSeq" id="WP_167475574.1">
    <property type="nucleotide sequence ID" value="NZ_CP046172.1"/>
</dbReference>
<evidence type="ECO:0000313" key="2">
    <source>
        <dbReference type="Proteomes" id="UP000503540"/>
    </source>
</evidence>
<protein>
    <submittedName>
        <fullName evidence="1">Uncharacterized protein</fullName>
    </submittedName>
</protein>
<accession>A0A6G9YI36</accession>
<keyword evidence="2" id="KW-1185">Reference proteome</keyword>
<proteinExistence type="predicted"/>
<reference evidence="1 2" key="1">
    <citation type="journal article" date="2019" name="ACS Chem. Biol.">
        <title>Identification and Mobilization of a Cryptic Antibiotic Biosynthesis Gene Locus from a Human-Pathogenic Nocardia Isolate.</title>
        <authorList>
            <person name="Herisse M."/>
            <person name="Ishida K."/>
            <person name="Porter J.L."/>
            <person name="Howden B."/>
            <person name="Hertweck C."/>
            <person name="Stinear T.P."/>
            <person name="Pidot S.J."/>
        </authorList>
    </citation>
    <scope>NUCLEOTIDE SEQUENCE [LARGE SCALE GENOMIC DNA]</scope>
    <source>
        <strain evidence="1 2">AUSMDU00012717</strain>
    </source>
</reference>
<gene>
    <name evidence="1" type="ORF">F5544_25555</name>
</gene>
<organism evidence="1 2">
    <name type="scientific">Nocardia arthritidis</name>
    <dbReference type="NCBI Taxonomy" id="228602"/>
    <lineage>
        <taxon>Bacteria</taxon>
        <taxon>Bacillati</taxon>
        <taxon>Actinomycetota</taxon>
        <taxon>Actinomycetes</taxon>
        <taxon>Mycobacteriales</taxon>
        <taxon>Nocardiaceae</taxon>
        <taxon>Nocardia</taxon>
    </lineage>
</organism>
<dbReference type="EMBL" id="CP046172">
    <property type="protein sequence ID" value="QIS12965.1"/>
    <property type="molecule type" value="Genomic_DNA"/>
</dbReference>